<evidence type="ECO:0000313" key="5">
    <source>
        <dbReference type="Proteomes" id="UP000306552"/>
    </source>
</evidence>
<reference evidence="4 5" key="1">
    <citation type="submission" date="2019-04" db="EMBL/GenBank/DDBJ databases">
        <title>Psychroflexus halotolerans sp. nov., isolated from a marine solar saltern.</title>
        <authorList>
            <person name="Feng X."/>
        </authorList>
    </citation>
    <scope>NUCLEOTIDE SEQUENCE [LARGE SCALE GENOMIC DNA]</scope>
    <source>
        <strain evidence="4 5">WDS2C27</strain>
    </source>
</reference>
<comment type="caution">
    <text evidence="4">The sequence shown here is derived from an EMBL/GenBank/DDBJ whole genome shotgun (WGS) entry which is preliminary data.</text>
</comment>
<dbReference type="Proteomes" id="UP000306552">
    <property type="component" value="Unassembled WGS sequence"/>
</dbReference>
<dbReference type="GO" id="GO:0033389">
    <property type="term" value="P:putrescine biosynthetic process from arginine, via agmatine"/>
    <property type="evidence" value="ECO:0007669"/>
    <property type="project" value="TreeGrafter"/>
</dbReference>
<organism evidence="4 5">
    <name type="scientific">Mesohalobacter halotolerans</name>
    <dbReference type="NCBI Taxonomy" id="1883405"/>
    <lineage>
        <taxon>Bacteria</taxon>
        <taxon>Pseudomonadati</taxon>
        <taxon>Bacteroidota</taxon>
        <taxon>Flavobacteriia</taxon>
        <taxon>Flavobacteriales</taxon>
        <taxon>Flavobacteriaceae</taxon>
        <taxon>Mesohalobacter</taxon>
    </lineage>
</organism>
<dbReference type="InterPro" id="IPR006035">
    <property type="entry name" value="Ureohydrolase"/>
</dbReference>
<gene>
    <name evidence="4" type="ORF">FCN74_04870</name>
</gene>
<name>A0A4U5TSQ0_9FLAO</name>
<dbReference type="RefSeq" id="WP_138931480.1">
    <property type="nucleotide sequence ID" value="NZ_SWMU01000002.1"/>
</dbReference>
<evidence type="ECO:0000313" key="4">
    <source>
        <dbReference type="EMBL" id="TKS56378.1"/>
    </source>
</evidence>
<dbReference type="GO" id="GO:0008783">
    <property type="term" value="F:agmatinase activity"/>
    <property type="evidence" value="ECO:0007669"/>
    <property type="project" value="TreeGrafter"/>
</dbReference>
<sequence length="326" mass="37244">MTTLEYFNKTDVQKYVNHRHGETKIGEHLDLVEQIDELENLTQDYVILGLPEDIGVRANHGVAGAAQTWDVFLKAFLNIQHNRFNSTENVVILGHLNFEMLLEQAKQLDPNHNDYHVVLGDLVERIDQAVFDIVKQILNFNKIPIIIGGGHNNAFGIIKACSHFENKPINVLNIDAHTDLRHCKHRHSGNGFSYAIQKGFLEKYFIFGLHKNYTPEYIFEYIDQKSNIDFCCFDQLLHLNQLEKLSKLKAGCNFLMNEFGLEIDCDSIQNFNASAKTPSGFGIDEIRNMIKMLKNNPLKYIHICEAIPSSTTGKSLSYFVSDLIKD</sequence>
<proteinExistence type="inferred from homology"/>
<evidence type="ECO:0008006" key="6">
    <source>
        <dbReference type="Google" id="ProtNLM"/>
    </source>
</evidence>
<dbReference type="AlphaFoldDB" id="A0A4U5TSQ0"/>
<dbReference type="GO" id="GO:0046872">
    <property type="term" value="F:metal ion binding"/>
    <property type="evidence" value="ECO:0007669"/>
    <property type="project" value="UniProtKB-KW"/>
</dbReference>
<dbReference type="EMBL" id="SWMU01000002">
    <property type="protein sequence ID" value="TKS56378.1"/>
    <property type="molecule type" value="Genomic_DNA"/>
</dbReference>
<dbReference type="OrthoDB" id="9788689at2"/>
<dbReference type="Gene3D" id="3.40.800.10">
    <property type="entry name" value="Ureohydrolase domain"/>
    <property type="match status" value="1"/>
</dbReference>
<keyword evidence="1" id="KW-0479">Metal-binding</keyword>
<keyword evidence="5" id="KW-1185">Reference proteome</keyword>
<evidence type="ECO:0000256" key="2">
    <source>
        <dbReference type="ARBA" id="ARBA00022801"/>
    </source>
</evidence>
<accession>A0A4U5TSQ0</accession>
<dbReference type="InterPro" id="IPR023696">
    <property type="entry name" value="Ureohydrolase_dom_sf"/>
</dbReference>
<dbReference type="PANTHER" id="PTHR11358:SF26">
    <property type="entry name" value="GUANIDINO ACID HYDROLASE, MITOCHONDRIAL"/>
    <property type="match status" value="1"/>
</dbReference>
<protein>
    <recommendedName>
        <fullName evidence="6">Formimidoylglutamase</fullName>
    </recommendedName>
</protein>
<evidence type="ECO:0000256" key="3">
    <source>
        <dbReference type="PROSITE-ProRule" id="PRU00742"/>
    </source>
</evidence>
<dbReference type="PANTHER" id="PTHR11358">
    <property type="entry name" value="ARGINASE/AGMATINASE"/>
    <property type="match status" value="1"/>
</dbReference>
<dbReference type="PROSITE" id="PS51409">
    <property type="entry name" value="ARGINASE_2"/>
    <property type="match status" value="1"/>
</dbReference>
<evidence type="ECO:0000256" key="1">
    <source>
        <dbReference type="ARBA" id="ARBA00022723"/>
    </source>
</evidence>
<dbReference type="SUPFAM" id="SSF52768">
    <property type="entry name" value="Arginase/deacetylase"/>
    <property type="match status" value="1"/>
</dbReference>
<comment type="similarity">
    <text evidence="3">Belongs to the arginase family.</text>
</comment>
<dbReference type="CDD" id="cd09988">
    <property type="entry name" value="Formimidoylglutamase"/>
    <property type="match status" value="1"/>
</dbReference>
<dbReference type="Pfam" id="PF00491">
    <property type="entry name" value="Arginase"/>
    <property type="match status" value="1"/>
</dbReference>
<keyword evidence="2" id="KW-0378">Hydrolase</keyword>